<evidence type="ECO:0000256" key="2">
    <source>
        <dbReference type="ARBA" id="ARBA00022679"/>
    </source>
</evidence>
<name>A0A1F7Y9Y6_9BACT</name>
<sequence>MKTDRKQAEILGVKIDSASKGRVLSAISNKLSAKKKFFVVTPNPEIIMLAQKDQDLQKILNSADISIPDGVGLVLAAKFLRESRLERIRGRELMLDLLTNTKKPNPLAGRVGAKFFLLGSTPGINKKAVEVLSREFKNIKFKGNFGYQLNSSAVPVSKIDIGLEKKVVRQINLFKPHFLFVAFGAPKQEKWIAKWLPKLDVGGAMAVGGAFDYIAGVAKLPPGWMESIGFEWLWRLFTQTNRPGNFRRIFTATVKFSLEVIKHKR</sequence>
<keyword evidence="1" id="KW-0328">Glycosyltransferase</keyword>
<dbReference type="NCBIfam" id="TIGR00696">
    <property type="entry name" value="wecG_tagA_cpsF"/>
    <property type="match status" value="1"/>
</dbReference>
<dbReference type="PANTHER" id="PTHR34136:SF1">
    <property type="entry name" value="UDP-N-ACETYL-D-MANNOSAMINURONIC ACID TRANSFERASE"/>
    <property type="match status" value="1"/>
</dbReference>
<evidence type="ECO:0000313" key="3">
    <source>
        <dbReference type="EMBL" id="OGM24121.1"/>
    </source>
</evidence>
<dbReference type="EMBL" id="MGGI01000034">
    <property type="protein sequence ID" value="OGM24121.1"/>
    <property type="molecule type" value="Genomic_DNA"/>
</dbReference>
<evidence type="ECO:0000313" key="4">
    <source>
        <dbReference type="Proteomes" id="UP000178851"/>
    </source>
</evidence>
<organism evidence="3 4">
    <name type="scientific">Candidatus Woesebacteria bacterium RIFCSPHIGHO2_01_FULL_39_28</name>
    <dbReference type="NCBI Taxonomy" id="1802496"/>
    <lineage>
        <taxon>Bacteria</taxon>
        <taxon>Candidatus Woeseibacteriota</taxon>
    </lineage>
</organism>
<comment type="caution">
    <text evidence="3">The sequence shown here is derived from an EMBL/GenBank/DDBJ whole genome shotgun (WGS) entry which is preliminary data.</text>
</comment>
<reference evidence="3 4" key="1">
    <citation type="journal article" date="2016" name="Nat. Commun.">
        <title>Thousands of microbial genomes shed light on interconnected biogeochemical processes in an aquifer system.</title>
        <authorList>
            <person name="Anantharaman K."/>
            <person name="Brown C.T."/>
            <person name="Hug L.A."/>
            <person name="Sharon I."/>
            <person name="Castelle C.J."/>
            <person name="Probst A.J."/>
            <person name="Thomas B.C."/>
            <person name="Singh A."/>
            <person name="Wilkins M.J."/>
            <person name="Karaoz U."/>
            <person name="Brodie E.L."/>
            <person name="Williams K.H."/>
            <person name="Hubbard S.S."/>
            <person name="Banfield J.F."/>
        </authorList>
    </citation>
    <scope>NUCLEOTIDE SEQUENCE [LARGE SCALE GENOMIC DNA]</scope>
</reference>
<proteinExistence type="predicted"/>
<gene>
    <name evidence="3" type="ORF">A2627_03555</name>
</gene>
<dbReference type="InterPro" id="IPR004629">
    <property type="entry name" value="WecG_TagA_CpsF"/>
</dbReference>
<dbReference type="AlphaFoldDB" id="A0A1F7Y9Y6"/>
<dbReference type="PANTHER" id="PTHR34136">
    <property type="match status" value="1"/>
</dbReference>
<dbReference type="CDD" id="cd06533">
    <property type="entry name" value="Glyco_transf_WecG_TagA"/>
    <property type="match status" value="1"/>
</dbReference>
<dbReference type="Pfam" id="PF03808">
    <property type="entry name" value="Glyco_tran_WecG"/>
    <property type="match status" value="1"/>
</dbReference>
<dbReference type="GO" id="GO:0016758">
    <property type="term" value="F:hexosyltransferase activity"/>
    <property type="evidence" value="ECO:0007669"/>
    <property type="project" value="TreeGrafter"/>
</dbReference>
<evidence type="ECO:0000256" key="1">
    <source>
        <dbReference type="ARBA" id="ARBA00022676"/>
    </source>
</evidence>
<accession>A0A1F7Y9Y6</accession>
<dbReference type="Proteomes" id="UP000178851">
    <property type="component" value="Unassembled WGS sequence"/>
</dbReference>
<protein>
    <submittedName>
        <fullName evidence="3">Uncharacterized protein</fullName>
    </submittedName>
</protein>
<keyword evidence="2" id="KW-0808">Transferase</keyword>